<keyword evidence="20" id="KW-1185">Reference proteome</keyword>
<dbReference type="Gene3D" id="3.30.70.141">
    <property type="entry name" value="Nucleoside diphosphate kinase-like domain"/>
    <property type="match status" value="1"/>
</dbReference>
<evidence type="ECO:0000256" key="10">
    <source>
        <dbReference type="ARBA" id="ARBA00022840"/>
    </source>
</evidence>
<dbReference type="GO" id="GO:0046872">
    <property type="term" value="F:metal ion binding"/>
    <property type="evidence" value="ECO:0007669"/>
    <property type="project" value="UniProtKB-KW"/>
</dbReference>
<evidence type="ECO:0000256" key="1">
    <source>
        <dbReference type="ARBA" id="ARBA00001946"/>
    </source>
</evidence>
<dbReference type="FunFam" id="3.30.70.141:FF:000003">
    <property type="entry name" value="Nucleoside diphosphate kinase"/>
    <property type="match status" value="1"/>
</dbReference>
<dbReference type="PROSITE" id="PS00469">
    <property type="entry name" value="NDPK"/>
    <property type="match status" value="1"/>
</dbReference>
<dbReference type="OrthoDB" id="9801161at2"/>
<evidence type="ECO:0000256" key="2">
    <source>
        <dbReference type="ARBA" id="ARBA00008142"/>
    </source>
</evidence>
<comment type="function">
    <text evidence="13">Major role in the synthesis of nucleoside triphosphates other than ATP. The ATP gamma phosphate is transferred to the NDP beta phosphate via a ping-pong mechanism, using a phosphorylated active-site intermediate.</text>
</comment>
<dbReference type="GO" id="GO:0006228">
    <property type="term" value="P:UTP biosynthetic process"/>
    <property type="evidence" value="ECO:0007669"/>
    <property type="project" value="UniProtKB-UniRule"/>
</dbReference>
<dbReference type="NCBIfam" id="NF001908">
    <property type="entry name" value="PRK00668.1"/>
    <property type="match status" value="1"/>
</dbReference>
<evidence type="ECO:0000256" key="13">
    <source>
        <dbReference type="HAMAP-Rule" id="MF_00451"/>
    </source>
</evidence>
<keyword evidence="13" id="KW-0963">Cytoplasm</keyword>
<reference evidence="19 21" key="3">
    <citation type="submission" date="2019-04" db="EMBL/GenBank/DDBJ databases">
        <title>Microbes associate with the intestines of laboratory mice.</title>
        <authorList>
            <person name="Navarre W."/>
            <person name="Wong E."/>
            <person name="Huang K."/>
            <person name="Tropini C."/>
            <person name="Ng K."/>
            <person name="Yu B."/>
        </authorList>
    </citation>
    <scope>NUCLEOTIDE SEQUENCE [LARGE SCALE GENOMIC DNA]</scope>
    <source>
        <strain evidence="19 21">NM06_A21</strain>
    </source>
</reference>
<proteinExistence type="inferred from homology"/>
<comment type="cofactor">
    <cofactor evidence="1 13">
        <name>Mg(2+)</name>
        <dbReference type="ChEBI" id="CHEBI:18420"/>
    </cofactor>
</comment>
<feature type="domain" description="Nucleoside diphosphate kinase-like" evidence="17">
    <location>
        <begin position="1"/>
        <end position="138"/>
    </location>
</feature>
<gene>
    <name evidence="13" type="primary">ndk</name>
    <name evidence="18" type="ORF">A4V02_10245</name>
    <name evidence="19" type="ORF">E5333_01345</name>
</gene>
<evidence type="ECO:0000313" key="18">
    <source>
        <dbReference type="EMBL" id="ANU64053.1"/>
    </source>
</evidence>
<dbReference type="Pfam" id="PF00334">
    <property type="entry name" value="NDK"/>
    <property type="match status" value="1"/>
</dbReference>
<protein>
    <recommendedName>
        <fullName evidence="4 13">Nucleoside diphosphate kinase</fullName>
        <shortName evidence="13">NDK</shortName>
        <shortName evidence="13">NDP kinase</shortName>
        <ecNumber evidence="3 13">2.7.4.6</ecNumber>
    </recommendedName>
    <alternativeName>
        <fullName evidence="13">Nucleoside-2-P kinase</fullName>
    </alternativeName>
</protein>
<dbReference type="GO" id="GO:0004550">
    <property type="term" value="F:nucleoside diphosphate kinase activity"/>
    <property type="evidence" value="ECO:0007669"/>
    <property type="project" value="UniProtKB-UniRule"/>
</dbReference>
<dbReference type="InterPro" id="IPR023005">
    <property type="entry name" value="Nucleoside_diP_kinase_AS"/>
</dbReference>
<comment type="catalytic activity">
    <reaction evidence="13">
        <text>a ribonucleoside 5'-diphosphate + ATP = a ribonucleoside 5'-triphosphate + ADP</text>
        <dbReference type="Rhea" id="RHEA:18113"/>
        <dbReference type="ChEBI" id="CHEBI:30616"/>
        <dbReference type="ChEBI" id="CHEBI:57930"/>
        <dbReference type="ChEBI" id="CHEBI:61557"/>
        <dbReference type="ChEBI" id="CHEBI:456216"/>
        <dbReference type="EC" id="2.7.4.6"/>
    </reaction>
</comment>
<evidence type="ECO:0000256" key="12">
    <source>
        <dbReference type="ARBA" id="ARBA00023080"/>
    </source>
</evidence>
<evidence type="ECO:0000256" key="3">
    <source>
        <dbReference type="ARBA" id="ARBA00012966"/>
    </source>
</evidence>
<dbReference type="EMBL" id="CP015402">
    <property type="protein sequence ID" value="ANU64053.1"/>
    <property type="molecule type" value="Genomic_DNA"/>
</dbReference>
<dbReference type="RefSeq" id="WP_068961343.1">
    <property type="nucleotide sequence ID" value="NZ_CAJTAP010000049.1"/>
</dbReference>
<reference evidence="20" key="1">
    <citation type="submission" date="2016-04" db="EMBL/GenBank/DDBJ databases">
        <title>Complete Genome Sequences of Twelve Strains of a Stable Defined Moderately Diverse Mouse Microbiota 2 (sDMDMm2).</title>
        <authorList>
            <person name="Uchimura Y."/>
            <person name="Wyss M."/>
            <person name="Brugiroux S."/>
            <person name="Limenitakis J.P."/>
            <person name="Stecher B."/>
            <person name="McCoy K.D."/>
            <person name="Macpherson A.J."/>
        </authorList>
    </citation>
    <scope>NUCLEOTIDE SEQUENCE [LARGE SCALE GENOMIC DNA]</scope>
    <source>
        <strain evidence="20">YL27</strain>
    </source>
</reference>
<reference evidence="18" key="2">
    <citation type="submission" date="2017-04" db="EMBL/GenBank/DDBJ databases">
        <title>Complete Genome Sequences of Twelve Strains of a Stable Defined Moderately Diverse Mouse Microbiota 2 (sDMDMm2).</title>
        <authorList>
            <person name="Uchimura Y."/>
            <person name="Wyss M."/>
            <person name="Brugiroux S."/>
            <person name="Limenitakis J.P."/>
            <person name="Stecher B."/>
            <person name="McCoy K.D."/>
            <person name="Macpherson A.J."/>
        </authorList>
    </citation>
    <scope>NUCLEOTIDE SEQUENCE</scope>
    <source>
        <strain evidence="18">YL27</strain>
    </source>
</reference>
<evidence type="ECO:0000256" key="11">
    <source>
        <dbReference type="ARBA" id="ARBA00022842"/>
    </source>
</evidence>
<dbReference type="EMBL" id="SRYD01000003">
    <property type="protein sequence ID" value="TGY76422.1"/>
    <property type="molecule type" value="Genomic_DNA"/>
</dbReference>
<evidence type="ECO:0000256" key="6">
    <source>
        <dbReference type="ARBA" id="ARBA00022679"/>
    </source>
</evidence>
<dbReference type="GO" id="GO:0005524">
    <property type="term" value="F:ATP binding"/>
    <property type="evidence" value="ECO:0007669"/>
    <property type="project" value="UniProtKB-UniRule"/>
</dbReference>
<dbReference type="KEGG" id="pary:A4V02_10245"/>
<dbReference type="GO" id="GO:0006241">
    <property type="term" value="P:CTP biosynthetic process"/>
    <property type="evidence" value="ECO:0007669"/>
    <property type="project" value="UniProtKB-UniRule"/>
</dbReference>
<evidence type="ECO:0000256" key="9">
    <source>
        <dbReference type="ARBA" id="ARBA00022777"/>
    </source>
</evidence>
<keyword evidence="6 13" id="KW-0808">Transferase</keyword>
<comment type="similarity">
    <text evidence="2 13 14 15">Belongs to the NDK family.</text>
</comment>
<keyword evidence="12 13" id="KW-0546">Nucleotide metabolism</keyword>
<feature type="binding site" evidence="13 14">
    <location>
        <position position="85"/>
    </location>
    <ligand>
        <name>ATP</name>
        <dbReference type="ChEBI" id="CHEBI:30616"/>
    </ligand>
</feature>
<dbReference type="PROSITE" id="PS51374">
    <property type="entry name" value="NDPK_LIKE"/>
    <property type="match status" value="1"/>
</dbReference>
<dbReference type="GO" id="GO:0005737">
    <property type="term" value="C:cytoplasm"/>
    <property type="evidence" value="ECO:0007669"/>
    <property type="project" value="UniProtKB-SubCell"/>
</dbReference>
<feature type="binding site" evidence="13 14">
    <location>
        <position position="112"/>
    </location>
    <ligand>
        <name>ATP</name>
        <dbReference type="ChEBI" id="CHEBI:30616"/>
    </ligand>
</feature>
<keyword evidence="11 13" id="KW-0460">Magnesium</keyword>
<feature type="binding site" evidence="13 14">
    <location>
        <position position="57"/>
    </location>
    <ligand>
        <name>ATP</name>
        <dbReference type="ChEBI" id="CHEBI:30616"/>
    </ligand>
</feature>
<dbReference type="InterPro" id="IPR034907">
    <property type="entry name" value="NDK-like_dom"/>
</dbReference>
<evidence type="ECO:0000256" key="15">
    <source>
        <dbReference type="RuleBase" id="RU004011"/>
    </source>
</evidence>
<feature type="binding site" evidence="13 14">
    <location>
        <position position="91"/>
    </location>
    <ligand>
        <name>ATP</name>
        <dbReference type="ChEBI" id="CHEBI:30616"/>
    </ligand>
</feature>
<dbReference type="PANTHER" id="PTHR11349">
    <property type="entry name" value="NUCLEOSIDE DIPHOSPHATE KINASE"/>
    <property type="match status" value="1"/>
</dbReference>
<evidence type="ECO:0000313" key="19">
    <source>
        <dbReference type="EMBL" id="TGY76422.1"/>
    </source>
</evidence>
<dbReference type="GeneID" id="65537248"/>
<evidence type="ECO:0000313" key="20">
    <source>
        <dbReference type="Proteomes" id="UP000186351"/>
    </source>
</evidence>
<dbReference type="GO" id="GO:0006183">
    <property type="term" value="P:GTP biosynthetic process"/>
    <property type="evidence" value="ECO:0007669"/>
    <property type="project" value="UniProtKB-UniRule"/>
</dbReference>
<dbReference type="SUPFAM" id="SSF54919">
    <property type="entry name" value="Nucleoside diphosphate kinase, NDK"/>
    <property type="match status" value="1"/>
</dbReference>
<keyword evidence="7 13" id="KW-0479">Metal-binding</keyword>
<evidence type="ECO:0000313" key="21">
    <source>
        <dbReference type="Proteomes" id="UP000306630"/>
    </source>
</evidence>
<evidence type="ECO:0000259" key="17">
    <source>
        <dbReference type="SMART" id="SM00562"/>
    </source>
</evidence>
<feature type="binding site" evidence="13 14">
    <location>
        <position position="9"/>
    </location>
    <ligand>
        <name>ATP</name>
        <dbReference type="ChEBI" id="CHEBI:30616"/>
    </ligand>
</feature>
<dbReference type="InterPro" id="IPR001564">
    <property type="entry name" value="Nucleoside_diP_kinase"/>
</dbReference>
<keyword evidence="8 13" id="KW-0547">Nucleotide-binding</keyword>
<evidence type="ECO:0000256" key="4">
    <source>
        <dbReference type="ARBA" id="ARBA00017632"/>
    </source>
</evidence>
<accession>A0A1Z2XHE4</accession>
<organism evidence="18 20">
    <name type="scientific">Muribaculum intestinale</name>
    <dbReference type="NCBI Taxonomy" id="1796646"/>
    <lineage>
        <taxon>Bacteria</taxon>
        <taxon>Pseudomonadati</taxon>
        <taxon>Bacteroidota</taxon>
        <taxon>Bacteroidia</taxon>
        <taxon>Bacteroidales</taxon>
        <taxon>Muribaculaceae</taxon>
        <taxon>Muribaculum</taxon>
    </lineage>
</organism>
<dbReference type="Proteomes" id="UP000186351">
    <property type="component" value="Chromosome"/>
</dbReference>
<dbReference type="SMART" id="SM00562">
    <property type="entry name" value="NDK"/>
    <property type="match status" value="1"/>
</dbReference>
<keyword evidence="5 13" id="KW-0597">Phosphoprotein</keyword>
<keyword evidence="10 13" id="KW-0067">ATP-binding</keyword>
<dbReference type="AlphaFoldDB" id="A0A1B1SB83"/>
<evidence type="ECO:0000256" key="5">
    <source>
        <dbReference type="ARBA" id="ARBA00022553"/>
    </source>
</evidence>
<dbReference type="EC" id="2.7.4.6" evidence="3 13"/>
<evidence type="ECO:0000256" key="8">
    <source>
        <dbReference type="ARBA" id="ARBA00022741"/>
    </source>
</evidence>
<evidence type="ECO:0000256" key="16">
    <source>
        <dbReference type="RuleBase" id="RU004013"/>
    </source>
</evidence>
<comment type="subcellular location">
    <subcellularLocation>
        <location evidence="13">Cytoplasm</location>
    </subcellularLocation>
</comment>
<comment type="subunit">
    <text evidence="13">Homotetramer.</text>
</comment>
<evidence type="ECO:0000256" key="7">
    <source>
        <dbReference type="ARBA" id="ARBA00022723"/>
    </source>
</evidence>
<comment type="catalytic activity">
    <reaction evidence="13 16">
        <text>a 2'-deoxyribonucleoside 5'-diphosphate + ATP = a 2'-deoxyribonucleoside 5'-triphosphate + ADP</text>
        <dbReference type="Rhea" id="RHEA:44640"/>
        <dbReference type="ChEBI" id="CHEBI:30616"/>
        <dbReference type="ChEBI" id="CHEBI:61560"/>
        <dbReference type="ChEBI" id="CHEBI:73316"/>
        <dbReference type="ChEBI" id="CHEBI:456216"/>
        <dbReference type="EC" id="2.7.4.6"/>
    </reaction>
</comment>
<feature type="active site" description="Pros-phosphohistidine intermediate" evidence="13 14">
    <location>
        <position position="115"/>
    </location>
</feature>
<dbReference type="InterPro" id="IPR036850">
    <property type="entry name" value="NDK-like_dom_sf"/>
</dbReference>
<name>A0A1B1SB83_9BACT</name>
<dbReference type="Proteomes" id="UP000306630">
    <property type="component" value="Unassembled WGS sequence"/>
</dbReference>
<feature type="binding site" evidence="13 14">
    <location>
        <position position="102"/>
    </location>
    <ligand>
        <name>ATP</name>
        <dbReference type="ChEBI" id="CHEBI:30616"/>
    </ligand>
</feature>
<dbReference type="HAMAP" id="MF_00451">
    <property type="entry name" value="NDP_kinase"/>
    <property type="match status" value="1"/>
</dbReference>
<sequence length="154" mass="17507">MEQTLVILKPAAVHRHIMGEVISRFEKKGLYITGMKMMQLDETILREHYAHLVDRPFFPWILESMMAAPVVVMCVEGKDAVEVVRLMVGATNGRKALPGTIRGDFSMSGQENIVHASDSIENAQIELARFFKKEEILSYVPSDLRFYYAPDESM</sequence>
<dbReference type="PRINTS" id="PR01243">
    <property type="entry name" value="NUCDPKINASE"/>
</dbReference>
<dbReference type="STRING" id="1796646.A4V02_10245"/>
<evidence type="ECO:0000256" key="14">
    <source>
        <dbReference type="PROSITE-ProRule" id="PRU00706"/>
    </source>
</evidence>
<keyword evidence="9 13" id="KW-0418">Kinase</keyword>
<accession>A0A1B1SB83</accession>
<dbReference type="CDD" id="cd04413">
    <property type="entry name" value="NDPk_I"/>
    <property type="match status" value="1"/>
</dbReference>